<gene>
    <name evidence="1" type="ORF">MmiHf6_07080</name>
</gene>
<dbReference type="KEGG" id="mehf:MmiHf6_07080"/>
<reference evidence="1 2" key="1">
    <citation type="submission" date="2023-07" db="EMBL/GenBank/DDBJ databases">
        <title>Closed genoem sequence of Methanomicrococcus sp. Hf6.</title>
        <authorList>
            <person name="Poehlein A."/>
            <person name="Protasov E."/>
            <person name="Platt K."/>
            <person name="Reeh H."/>
            <person name="Daniel R."/>
            <person name="Brune A."/>
        </authorList>
    </citation>
    <scope>NUCLEOTIDE SEQUENCE [LARGE SCALE GENOMIC DNA]</scope>
    <source>
        <strain evidence="1 2">Hf6</strain>
    </source>
</reference>
<organism evidence="1 2">
    <name type="scientific">Methanimicrococcus hongohii</name>
    <dbReference type="NCBI Taxonomy" id="3028295"/>
    <lineage>
        <taxon>Archaea</taxon>
        <taxon>Methanobacteriati</taxon>
        <taxon>Methanobacteriota</taxon>
        <taxon>Stenosarchaea group</taxon>
        <taxon>Methanomicrobia</taxon>
        <taxon>Methanosarcinales</taxon>
        <taxon>Methanosarcinaceae</taxon>
        <taxon>Methanimicrococcus</taxon>
    </lineage>
</organism>
<evidence type="ECO:0000313" key="2">
    <source>
        <dbReference type="Proteomes" id="UP001302978"/>
    </source>
</evidence>
<dbReference type="Proteomes" id="UP001302978">
    <property type="component" value="Chromosome"/>
</dbReference>
<name>A0AA96V8H0_9EURY</name>
<dbReference type="GeneID" id="85195218"/>
<dbReference type="RefSeq" id="WP_316558416.1">
    <property type="nucleotide sequence ID" value="NZ_CP131059.1"/>
</dbReference>
<dbReference type="EMBL" id="CP131059">
    <property type="protein sequence ID" value="WNY23401.1"/>
    <property type="molecule type" value="Genomic_DNA"/>
</dbReference>
<dbReference type="InterPro" id="IPR035944">
    <property type="entry name" value="YfbM-like_sf"/>
</dbReference>
<dbReference type="InterPro" id="IPR015068">
    <property type="entry name" value="DUF1877"/>
</dbReference>
<sequence>MIIVFAAVSKQQIRDFENGDIDKDQFIDILINSERIELSQIDRAINVLADDDEFSEYWEIVGGGEILAGGDGSALVIDPILFIDEENDSSDGGDGSDNGGGFQIMDPAVYMTNDEIKKGAAILETIDKEQFKDAFDSKIKKLTKRSFLSKKKQALKESAGDIFEMLWNEIAVLRSFYEKVNDGENHAVIFSIYENEDFE</sequence>
<dbReference type="AlphaFoldDB" id="A0AA96V8H0"/>
<dbReference type="Gene3D" id="3.40.1760.10">
    <property type="entry name" value="YfbM-like super family"/>
    <property type="match status" value="1"/>
</dbReference>
<keyword evidence="2" id="KW-1185">Reference proteome</keyword>
<accession>A0AA96V8H0</accession>
<dbReference type="Pfam" id="PF08974">
    <property type="entry name" value="DUF1877"/>
    <property type="match status" value="1"/>
</dbReference>
<dbReference type="SUPFAM" id="SSF111069">
    <property type="entry name" value="Hypothetical protein yfbM"/>
    <property type="match status" value="1"/>
</dbReference>
<proteinExistence type="predicted"/>
<protein>
    <submittedName>
        <fullName evidence="1">Uncharacterized protein</fullName>
    </submittedName>
</protein>
<evidence type="ECO:0000313" key="1">
    <source>
        <dbReference type="EMBL" id="WNY23401.1"/>
    </source>
</evidence>